<name>A0AAD3T3M5_NEPGR</name>
<organism evidence="1 2">
    <name type="scientific">Nepenthes gracilis</name>
    <name type="common">Slender pitcher plant</name>
    <dbReference type="NCBI Taxonomy" id="150966"/>
    <lineage>
        <taxon>Eukaryota</taxon>
        <taxon>Viridiplantae</taxon>
        <taxon>Streptophyta</taxon>
        <taxon>Embryophyta</taxon>
        <taxon>Tracheophyta</taxon>
        <taxon>Spermatophyta</taxon>
        <taxon>Magnoliopsida</taxon>
        <taxon>eudicotyledons</taxon>
        <taxon>Gunneridae</taxon>
        <taxon>Pentapetalae</taxon>
        <taxon>Caryophyllales</taxon>
        <taxon>Nepenthaceae</taxon>
        <taxon>Nepenthes</taxon>
    </lineage>
</organism>
<dbReference type="EMBL" id="BSYO01000025">
    <property type="protein sequence ID" value="GMH22775.1"/>
    <property type="molecule type" value="Genomic_DNA"/>
</dbReference>
<evidence type="ECO:0000313" key="2">
    <source>
        <dbReference type="Proteomes" id="UP001279734"/>
    </source>
</evidence>
<comment type="caution">
    <text evidence="1">The sequence shown here is derived from an EMBL/GenBank/DDBJ whole genome shotgun (WGS) entry which is preliminary data.</text>
</comment>
<dbReference type="Proteomes" id="UP001279734">
    <property type="component" value="Unassembled WGS sequence"/>
</dbReference>
<accession>A0AAD3T3M5</accession>
<protein>
    <submittedName>
        <fullName evidence="1">Uncharacterized protein</fullName>
    </submittedName>
</protein>
<reference evidence="1" key="1">
    <citation type="submission" date="2023-05" db="EMBL/GenBank/DDBJ databases">
        <title>Nepenthes gracilis genome sequencing.</title>
        <authorList>
            <person name="Fukushima K."/>
        </authorList>
    </citation>
    <scope>NUCLEOTIDE SEQUENCE</scope>
    <source>
        <strain evidence="1">SING2019-196</strain>
    </source>
</reference>
<evidence type="ECO:0000313" key="1">
    <source>
        <dbReference type="EMBL" id="GMH22775.1"/>
    </source>
</evidence>
<keyword evidence="2" id="KW-1185">Reference proteome</keyword>
<sequence length="84" mass="9626">MGGDYMFQVIVAKANDIVCGALFLPLNLLLLEVRRSLDWLSLDYVDHSYCDLISWRERLWSFFICCARALARVLDEPSEVASPD</sequence>
<gene>
    <name evidence="1" type="ORF">Nepgr_024618</name>
</gene>
<dbReference type="AlphaFoldDB" id="A0AAD3T3M5"/>
<proteinExistence type="predicted"/>